<reference evidence="3 4" key="1">
    <citation type="submission" date="2019-02" db="EMBL/GenBank/DDBJ databases">
        <title>Complete Genome Sequence and Methylome Analysis of Sphaerotilus natans subsp. sulfidivorans D-507.</title>
        <authorList>
            <person name="Fomenkov A."/>
            <person name="Gridneva E."/>
            <person name="Smolyakov D."/>
            <person name="Dubinina G."/>
            <person name="Vincze T."/>
            <person name="Grabovich M."/>
            <person name="Roberts R.J."/>
        </authorList>
    </citation>
    <scope>NUCLEOTIDE SEQUENCE [LARGE SCALE GENOMIC DNA]</scope>
    <source>
        <strain evidence="3 4">D-507</strain>
    </source>
</reference>
<dbReference type="InterPro" id="IPR036188">
    <property type="entry name" value="FAD/NAD-bd_sf"/>
</dbReference>
<feature type="region of interest" description="Disordered" evidence="1">
    <location>
        <begin position="367"/>
        <end position="390"/>
    </location>
</feature>
<name>A0A5C1Q228_9BURK</name>
<gene>
    <name evidence="3" type="ORF">EWH46_09300</name>
</gene>
<dbReference type="PANTHER" id="PTHR16128:SF5">
    <property type="entry name" value="FAD_NAD(P)-BINDING OXIDOREDUCTASE FAMILY PROTEIN"/>
    <property type="match status" value="1"/>
</dbReference>
<evidence type="ECO:0000259" key="2">
    <source>
        <dbReference type="Pfam" id="PF01593"/>
    </source>
</evidence>
<accession>A0A5C1Q228</accession>
<proteinExistence type="predicted"/>
<dbReference type="OrthoDB" id="5792777at2"/>
<evidence type="ECO:0000256" key="1">
    <source>
        <dbReference type="SAM" id="MobiDB-lite"/>
    </source>
</evidence>
<dbReference type="Proteomes" id="UP000323522">
    <property type="component" value="Chromosome"/>
</dbReference>
<dbReference type="AlphaFoldDB" id="A0A5C1Q228"/>
<dbReference type="Gene3D" id="3.50.50.60">
    <property type="entry name" value="FAD/NAD(P)-binding domain"/>
    <property type="match status" value="1"/>
</dbReference>
<dbReference type="Pfam" id="PF01593">
    <property type="entry name" value="Amino_oxidase"/>
    <property type="match status" value="1"/>
</dbReference>
<dbReference type="KEGG" id="snn:EWH46_09300"/>
<sequence>MIRPIGRSCSADRSRNLRSPSMSSSCLTSIGTPRIAVIGAGVSGALCAQALAQAGAQVELFDKARGPGGRMATRRHGEGAQALHFDHGATGFESHSLALQPWIRRGAQAGWLAPWRAQRPDGADPVRWVAVPGMNEMVRQLVGTLPLQLGQAVSALHAQPQHTTAPESAPRRWRLQLGEQPLLPRSHDAVVLAMPPQQAAVLLQAHRPDWAEDARQVEMEPCWTLMAETDEPPAWPASLLRPAHGPIALLLRDDHKPGRRLRPGRACWVVQARPEWSQAHRDERPEQIVARLLDALRAEVNPGGDLPVHVAMAHRWLYSRPRPLLRAGPSCWWDAELGLGVCGDFLGGGTVELAALSGLDLAERIGREPPRPLLRERPAPADLHRQEQPA</sequence>
<dbReference type="Gene3D" id="3.90.660.10">
    <property type="match status" value="1"/>
</dbReference>
<dbReference type="PANTHER" id="PTHR16128">
    <property type="entry name" value="FAD/NAD(P)-BINDING OXIDOREDUCTASE FAMILY PROTEIN"/>
    <property type="match status" value="1"/>
</dbReference>
<organism evidence="3 4">
    <name type="scientific">Sphaerotilus sulfidivorans</name>
    <dbReference type="NCBI Taxonomy" id="639200"/>
    <lineage>
        <taxon>Bacteria</taxon>
        <taxon>Pseudomonadati</taxon>
        <taxon>Pseudomonadota</taxon>
        <taxon>Betaproteobacteria</taxon>
        <taxon>Burkholderiales</taxon>
        <taxon>Sphaerotilaceae</taxon>
        <taxon>Sphaerotilus</taxon>
    </lineage>
</organism>
<dbReference type="SUPFAM" id="SSF51905">
    <property type="entry name" value="FAD/NAD(P)-binding domain"/>
    <property type="match status" value="1"/>
</dbReference>
<dbReference type="Pfam" id="PF13450">
    <property type="entry name" value="NAD_binding_8"/>
    <property type="match status" value="1"/>
</dbReference>
<dbReference type="GO" id="GO:0016491">
    <property type="term" value="F:oxidoreductase activity"/>
    <property type="evidence" value="ECO:0007669"/>
    <property type="project" value="InterPro"/>
</dbReference>
<protein>
    <submittedName>
        <fullName evidence="3">NAD/FAD-dependent oxidoreductase</fullName>
    </submittedName>
</protein>
<evidence type="ECO:0000313" key="4">
    <source>
        <dbReference type="Proteomes" id="UP000323522"/>
    </source>
</evidence>
<feature type="domain" description="Amine oxidase" evidence="2">
    <location>
        <begin position="128"/>
        <end position="301"/>
    </location>
</feature>
<dbReference type="PRINTS" id="PR00419">
    <property type="entry name" value="ADXRDTASE"/>
</dbReference>
<evidence type="ECO:0000313" key="3">
    <source>
        <dbReference type="EMBL" id="QEN00949.1"/>
    </source>
</evidence>
<dbReference type="EMBL" id="CP035708">
    <property type="protein sequence ID" value="QEN00949.1"/>
    <property type="molecule type" value="Genomic_DNA"/>
</dbReference>
<feature type="region of interest" description="Disordered" evidence="1">
    <location>
        <begin position="1"/>
        <end position="25"/>
    </location>
</feature>
<dbReference type="InterPro" id="IPR002937">
    <property type="entry name" value="Amino_oxidase"/>
</dbReference>